<keyword evidence="3" id="KW-1185">Reference proteome</keyword>
<evidence type="ECO:0000313" key="3">
    <source>
        <dbReference type="Proteomes" id="UP000784294"/>
    </source>
</evidence>
<feature type="region of interest" description="Disordered" evidence="1">
    <location>
        <begin position="79"/>
        <end position="103"/>
    </location>
</feature>
<dbReference type="Proteomes" id="UP000784294">
    <property type="component" value="Unassembled WGS sequence"/>
</dbReference>
<accession>A0A448XN61</accession>
<gene>
    <name evidence="2" type="ORF">PXEA_LOCUS34147</name>
</gene>
<name>A0A448XN61_9PLAT</name>
<proteinExistence type="predicted"/>
<dbReference type="AlphaFoldDB" id="A0A448XN61"/>
<reference evidence="2" key="1">
    <citation type="submission" date="2018-11" db="EMBL/GenBank/DDBJ databases">
        <authorList>
            <consortium name="Pathogen Informatics"/>
        </authorList>
    </citation>
    <scope>NUCLEOTIDE SEQUENCE</scope>
</reference>
<feature type="compositionally biased region" description="Basic and acidic residues" evidence="1">
    <location>
        <begin position="79"/>
        <end position="91"/>
    </location>
</feature>
<sequence>MEDIEARVSRRPLLIETQGHRAAAERVAAHFDATLRQAGLEPSQFMLAKSTNRLEPKSPENELPGLFQRSLVVGNDKIKEPIERTSQKQTDDEGIDGCQIGCR</sequence>
<organism evidence="2 3">
    <name type="scientific">Protopolystoma xenopodis</name>
    <dbReference type="NCBI Taxonomy" id="117903"/>
    <lineage>
        <taxon>Eukaryota</taxon>
        <taxon>Metazoa</taxon>
        <taxon>Spiralia</taxon>
        <taxon>Lophotrochozoa</taxon>
        <taxon>Platyhelminthes</taxon>
        <taxon>Monogenea</taxon>
        <taxon>Polyopisthocotylea</taxon>
        <taxon>Polystomatidea</taxon>
        <taxon>Polystomatidae</taxon>
        <taxon>Protopolystoma</taxon>
    </lineage>
</organism>
<protein>
    <submittedName>
        <fullName evidence="2">Uncharacterized protein</fullName>
    </submittedName>
</protein>
<dbReference type="EMBL" id="CAAALY010266068">
    <property type="protein sequence ID" value="VEL40707.1"/>
    <property type="molecule type" value="Genomic_DNA"/>
</dbReference>
<evidence type="ECO:0000256" key="1">
    <source>
        <dbReference type="SAM" id="MobiDB-lite"/>
    </source>
</evidence>
<evidence type="ECO:0000313" key="2">
    <source>
        <dbReference type="EMBL" id="VEL40707.1"/>
    </source>
</evidence>
<comment type="caution">
    <text evidence="2">The sequence shown here is derived from an EMBL/GenBank/DDBJ whole genome shotgun (WGS) entry which is preliminary data.</text>
</comment>